<dbReference type="PANTHER" id="PTHR43681">
    <property type="entry name" value="TRANSMEMBRANE GTPASE FZO"/>
    <property type="match status" value="1"/>
</dbReference>
<gene>
    <name evidence="2" type="ORF">EDM59_20520</name>
</gene>
<accession>A0A3M8D3T4</accession>
<dbReference type="Pfam" id="PF00350">
    <property type="entry name" value="Dynamin_N"/>
    <property type="match status" value="1"/>
</dbReference>
<dbReference type="PANTHER" id="PTHR43681:SF1">
    <property type="entry name" value="SARCALUMENIN"/>
    <property type="match status" value="1"/>
</dbReference>
<reference evidence="2 3" key="1">
    <citation type="submission" date="2018-10" db="EMBL/GenBank/DDBJ databases">
        <title>Phylogenomics of Brevibacillus.</title>
        <authorList>
            <person name="Dunlap C."/>
        </authorList>
    </citation>
    <scope>NUCLEOTIDE SEQUENCE [LARGE SCALE GENOMIC DNA]</scope>
    <source>
        <strain evidence="2 3">JCM 15774</strain>
    </source>
</reference>
<dbReference type="EMBL" id="RHHU01000012">
    <property type="protein sequence ID" value="RNB82538.1"/>
    <property type="molecule type" value="Genomic_DNA"/>
</dbReference>
<evidence type="ECO:0000313" key="2">
    <source>
        <dbReference type="EMBL" id="RNB82538.1"/>
    </source>
</evidence>
<dbReference type="AlphaFoldDB" id="A0A3M8D3T4"/>
<sequence>MEWQAVGLIEQQVSDFVGKVQTAGKRLADFSRSVTERESEILQGVKQLSGLLDKHAHLAKEESGSMKKLLGDSLSHYQNLLQAWARLVEERVEGKEFINQFEKSVILAVFGTVNAGKSTMGNFIAGVPFAESPVQAPAPLPAFYAYDFSESGKDRGERPLAENRFKENIVQETSTIQYFTLENGLTWVDTPGIHSLDQEYEDLAKKYVNYADLILFVVSSSSPGKADEIAELERLTQKEKQLLVAITKSDLIESDVVDGKEVKRVVPKSIHDRQAQEQYVDGLIRSKGIDRNLKDRKFISLSSRLAKLALMEQDEERFRQSGYPALYEQIGGVLTEHALELKTDRPRREMNALIHEMMDGYEWNGKRIDGIRDIGKSFQGISEEIQQKVELLRRMHTDLFLEVRMNKEARIESELTSLGYRFDGGEAIGSEQITKVMEKELLEELNRLIPIKLGKVLADFEHVQLSSLPLFIDASFAGTYREFAYTEYTTSETTRDPRGIIERFQSFFLDKKFTELKVREMKKTKQMRTGNNLSAVMEQVFDQVEQQLEPFVKAIIEELIEAYFYEQRDALNEVQQALKQFADKLQTLMYQKGEVRDEQLIHSH</sequence>
<evidence type="ECO:0000259" key="1">
    <source>
        <dbReference type="Pfam" id="PF00350"/>
    </source>
</evidence>
<dbReference type="InterPro" id="IPR027417">
    <property type="entry name" value="P-loop_NTPase"/>
</dbReference>
<dbReference type="InterPro" id="IPR045063">
    <property type="entry name" value="Dynamin_N"/>
</dbReference>
<feature type="domain" description="Dynamin N-terminal" evidence="1">
    <location>
        <begin position="175"/>
        <end position="246"/>
    </location>
</feature>
<dbReference type="SUPFAM" id="SSF52540">
    <property type="entry name" value="P-loop containing nucleoside triphosphate hydrolases"/>
    <property type="match status" value="1"/>
</dbReference>
<dbReference type="InterPro" id="IPR051943">
    <property type="entry name" value="TRAFAC_Dynamin-like_GTPase"/>
</dbReference>
<name>A0A3M8D3T4_9BACL</name>
<keyword evidence="3" id="KW-1185">Reference proteome</keyword>
<dbReference type="Gene3D" id="3.40.50.300">
    <property type="entry name" value="P-loop containing nucleotide triphosphate hydrolases"/>
    <property type="match status" value="1"/>
</dbReference>
<proteinExistence type="predicted"/>
<evidence type="ECO:0000313" key="3">
    <source>
        <dbReference type="Proteomes" id="UP000269573"/>
    </source>
</evidence>
<dbReference type="Proteomes" id="UP000269573">
    <property type="component" value="Unassembled WGS sequence"/>
</dbReference>
<protein>
    <recommendedName>
        <fullName evidence="1">Dynamin N-terminal domain-containing protein</fullName>
    </recommendedName>
</protein>
<organism evidence="2 3">
    <name type="scientific">Brevibacillus nitrificans</name>
    <dbReference type="NCBI Taxonomy" id="651560"/>
    <lineage>
        <taxon>Bacteria</taxon>
        <taxon>Bacillati</taxon>
        <taxon>Bacillota</taxon>
        <taxon>Bacilli</taxon>
        <taxon>Bacillales</taxon>
        <taxon>Paenibacillaceae</taxon>
        <taxon>Brevibacillus</taxon>
    </lineage>
</organism>
<comment type="caution">
    <text evidence="2">The sequence shown here is derived from an EMBL/GenBank/DDBJ whole genome shotgun (WGS) entry which is preliminary data.</text>
</comment>